<accession>A0ABQ3J3M2</accession>
<proteinExistence type="predicted"/>
<dbReference type="Proteomes" id="UP000626370">
    <property type="component" value="Unassembled WGS sequence"/>
</dbReference>
<dbReference type="PROSITE" id="PS51257">
    <property type="entry name" value="PROKAR_LIPOPROTEIN"/>
    <property type="match status" value="1"/>
</dbReference>
<sequence length="312" mass="35633">MITKSEVKSKSKNVLQYLCLACGLNLISSCQFIQTPESENVSVSKAQESFIPQVFSSLMKESSYDVSFNDISGWNHISFFPQEYKQLRLSSAAYHIDATELSLNEEKHLEVSTVLVRKLANWERQHSNGIKVDLASKGVTFGNFKTFDFELLINEKKSELPYVEEAVNHYLSEINATIIKEQWLEELLVEPAKITFTFVGENHNDPQHKTATASYSYLVSDIDEVVNLKISQEDLTFSWQQHYQEKAASLGDISSENITAMIVTLDTGNNKTLRHYINEAGQHEYPENIEEYFLELGMTLRDPKIIKTSRLL</sequence>
<reference evidence="2" key="1">
    <citation type="journal article" date="2019" name="Int. J. Syst. Evol. Microbiol.">
        <title>The Global Catalogue of Microorganisms (GCM) 10K type strain sequencing project: providing services to taxonomists for standard genome sequencing and annotation.</title>
        <authorList>
            <consortium name="The Broad Institute Genomics Platform"/>
            <consortium name="The Broad Institute Genome Sequencing Center for Infectious Disease"/>
            <person name="Wu L."/>
            <person name="Ma J."/>
        </authorList>
    </citation>
    <scope>NUCLEOTIDE SEQUENCE [LARGE SCALE GENOMIC DNA]</scope>
    <source>
        <strain evidence="2">CGMCC 1.15922</strain>
    </source>
</reference>
<comment type="caution">
    <text evidence="1">The sequence shown here is derived from an EMBL/GenBank/DDBJ whole genome shotgun (WGS) entry which is preliminary data.</text>
</comment>
<protein>
    <recommendedName>
        <fullName evidence="3">Lipoprotein</fullName>
    </recommendedName>
</protein>
<evidence type="ECO:0000313" key="2">
    <source>
        <dbReference type="Proteomes" id="UP000626370"/>
    </source>
</evidence>
<dbReference type="EMBL" id="BNAH01000017">
    <property type="protein sequence ID" value="GHF01415.1"/>
    <property type="molecule type" value="Genomic_DNA"/>
</dbReference>
<gene>
    <name evidence="1" type="ORF">GCM10011501_33650</name>
</gene>
<organism evidence="1 2">
    <name type="scientific">Thalassotalea profundi</name>
    <dbReference type="NCBI Taxonomy" id="2036687"/>
    <lineage>
        <taxon>Bacteria</taxon>
        <taxon>Pseudomonadati</taxon>
        <taxon>Pseudomonadota</taxon>
        <taxon>Gammaproteobacteria</taxon>
        <taxon>Alteromonadales</taxon>
        <taxon>Colwelliaceae</taxon>
        <taxon>Thalassotalea</taxon>
    </lineage>
</organism>
<keyword evidence="2" id="KW-1185">Reference proteome</keyword>
<name>A0ABQ3J3M2_9GAMM</name>
<evidence type="ECO:0000313" key="1">
    <source>
        <dbReference type="EMBL" id="GHF01415.1"/>
    </source>
</evidence>
<evidence type="ECO:0008006" key="3">
    <source>
        <dbReference type="Google" id="ProtNLM"/>
    </source>
</evidence>